<reference evidence="1 2" key="1">
    <citation type="journal article" date="2023" name="Arcadia Sci">
        <title>De novo assembly of a long-read Amblyomma americanum tick genome.</title>
        <authorList>
            <person name="Chou S."/>
            <person name="Poskanzer K.E."/>
            <person name="Rollins M."/>
            <person name="Thuy-Boun P.S."/>
        </authorList>
    </citation>
    <scope>NUCLEOTIDE SEQUENCE [LARGE SCALE GENOMIC DNA]</scope>
    <source>
        <strain evidence="1">F_SG_1</strain>
        <tissue evidence="1">Salivary glands</tissue>
    </source>
</reference>
<gene>
    <name evidence="1" type="ORF">V5799_003190</name>
</gene>
<organism evidence="1 2">
    <name type="scientific">Amblyomma americanum</name>
    <name type="common">Lone star tick</name>
    <dbReference type="NCBI Taxonomy" id="6943"/>
    <lineage>
        <taxon>Eukaryota</taxon>
        <taxon>Metazoa</taxon>
        <taxon>Ecdysozoa</taxon>
        <taxon>Arthropoda</taxon>
        <taxon>Chelicerata</taxon>
        <taxon>Arachnida</taxon>
        <taxon>Acari</taxon>
        <taxon>Parasitiformes</taxon>
        <taxon>Ixodida</taxon>
        <taxon>Ixodoidea</taxon>
        <taxon>Ixodidae</taxon>
        <taxon>Amblyomminae</taxon>
        <taxon>Amblyomma</taxon>
    </lineage>
</organism>
<dbReference type="AlphaFoldDB" id="A0AAQ4D9N5"/>
<keyword evidence="2" id="KW-1185">Reference proteome</keyword>
<dbReference type="EMBL" id="JARKHS020033366">
    <property type="protein sequence ID" value="KAK8759175.1"/>
    <property type="molecule type" value="Genomic_DNA"/>
</dbReference>
<name>A0AAQ4D9N5_AMBAM</name>
<comment type="caution">
    <text evidence="1">The sequence shown here is derived from an EMBL/GenBank/DDBJ whole genome shotgun (WGS) entry which is preliminary data.</text>
</comment>
<evidence type="ECO:0000313" key="1">
    <source>
        <dbReference type="EMBL" id="KAK8759175.1"/>
    </source>
</evidence>
<evidence type="ECO:0000313" key="2">
    <source>
        <dbReference type="Proteomes" id="UP001321473"/>
    </source>
</evidence>
<protein>
    <submittedName>
        <fullName evidence="1">Uncharacterized protein</fullName>
    </submittedName>
</protein>
<accession>A0AAQ4D9N5</accession>
<sequence>MSSSTATFERHGIRKLAPCKHARILRVCSTNHARESSFGQVTKKAVTAASRGTGIVPGLCIEVELRFKKSIAGIEEKLKAEAQVFSSKEGRRCTFLAIEKHLQGHSKHAFINEVTEQRKRGRKSDRLLFLVEGAHVETTAPFTDVTVKGFISRSSANSLPRQSATS</sequence>
<dbReference type="Proteomes" id="UP001321473">
    <property type="component" value="Unassembled WGS sequence"/>
</dbReference>
<proteinExistence type="predicted"/>